<comment type="subunit">
    <text evidence="8">Tetramer of two alpha and two beta subunits.</text>
</comment>
<comment type="subcellular location">
    <subcellularLocation>
        <location evidence="8">Cytoplasm</location>
    </subcellularLocation>
</comment>
<keyword evidence="6 8" id="KW-0030">Aminoacyl-tRNA synthetase</keyword>
<keyword evidence="5 8" id="KW-0648">Protein biosynthesis</keyword>
<protein>
    <recommendedName>
        <fullName evidence="8">Glycine--tRNA ligase beta subunit</fullName>
        <ecNumber evidence="8">6.1.1.14</ecNumber>
    </recommendedName>
    <alternativeName>
        <fullName evidence="8">Glycyl-tRNA synthetase beta subunit</fullName>
        <shortName evidence="8">GlyRS</shortName>
    </alternativeName>
</protein>
<evidence type="ECO:0000256" key="3">
    <source>
        <dbReference type="ARBA" id="ARBA00022741"/>
    </source>
</evidence>
<dbReference type="EMBL" id="CP016908">
    <property type="protein sequence ID" value="APR99853.1"/>
    <property type="molecule type" value="Genomic_DNA"/>
</dbReference>
<evidence type="ECO:0000256" key="8">
    <source>
        <dbReference type="HAMAP-Rule" id="MF_00255"/>
    </source>
</evidence>
<organism evidence="9 10">
    <name type="scientific">Pajaroellobacter abortibovis</name>
    <dbReference type="NCBI Taxonomy" id="1882918"/>
    <lineage>
        <taxon>Bacteria</taxon>
        <taxon>Pseudomonadati</taxon>
        <taxon>Myxococcota</taxon>
        <taxon>Polyangia</taxon>
        <taxon>Polyangiales</taxon>
        <taxon>Polyangiaceae</taxon>
    </lineage>
</organism>
<proteinExistence type="inferred from homology"/>
<dbReference type="RefSeq" id="WP_075276503.1">
    <property type="nucleotide sequence ID" value="NZ_CP016908.1"/>
</dbReference>
<evidence type="ECO:0000256" key="5">
    <source>
        <dbReference type="ARBA" id="ARBA00022917"/>
    </source>
</evidence>
<dbReference type="PRINTS" id="PR01045">
    <property type="entry name" value="TRNASYNTHGB"/>
</dbReference>
<comment type="similarity">
    <text evidence="1 8">Belongs to the class-II aminoacyl-tRNA synthetase family.</text>
</comment>
<dbReference type="KEGG" id="pabo:BCY86_03555"/>
<evidence type="ECO:0000256" key="1">
    <source>
        <dbReference type="ARBA" id="ARBA00008226"/>
    </source>
</evidence>
<comment type="catalytic activity">
    <reaction evidence="7 8">
        <text>tRNA(Gly) + glycine + ATP = glycyl-tRNA(Gly) + AMP + diphosphate</text>
        <dbReference type="Rhea" id="RHEA:16013"/>
        <dbReference type="Rhea" id="RHEA-COMP:9664"/>
        <dbReference type="Rhea" id="RHEA-COMP:9683"/>
        <dbReference type="ChEBI" id="CHEBI:30616"/>
        <dbReference type="ChEBI" id="CHEBI:33019"/>
        <dbReference type="ChEBI" id="CHEBI:57305"/>
        <dbReference type="ChEBI" id="CHEBI:78442"/>
        <dbReference type="ChEBI" id="CHEBI:78522"/>
        <dbReference type="ChEBI" id="CHEBI:456215"/>
        <dbReference type="EC" id="6.1.1.14"/>
    </reaction>
</comment>
<keyword evidence="10" id="KW-1185">Reference proteome</keyword>
<dbReference type="HAMAP" id="MF_00255">
    <property type="entry name" value="Gly_tRNA_synth_beta"/>
    <property type="match status" value="1"/>
</dbReference>
<evidence type="ECO:0000256" key="2">
    <source>
        <dbReference type="ARBA" id="ARBA00022598"/>
    </source>
</evidence>
<dbReference type="InterPro" id="IPR015944">
    <property type="entry name" value="Gly-tRNA-synth_bsu"/>
</dbReference>
<dbReference type="GO" id="GO:0005524">
    <property type="term" value="F:ATP binding"/>
    <property type="evidence" value="ECO:0007669"/>
    <property type="project" value="UniProtKB-UniRule"/>
</dbReference>
<dbReference type="InterPro" id="IPR018106">
    <property type="entry name" value="CAP_CS_N"/>
</dbReference>
<keyword evidence="2 8" id="KW-0436">Ligase</keyword>
<dbReference type="NCBIfam" id="TIGR00211">
    <property type="entry name" value="glyS"/>
    <property type="match status" value="1"/>
</dbReference>
<evidence type="ECO:0000256" key="4">
    <source>
        <dbReference type="ARBA" id="ARBA00022840"/>
    </source>
</evidence>
<dbReference type="SUPFAM" id="SSF109604">
    <property type="entry name" value="HD-domain/PDEase-like"/>
    <property type="match status" value="1"/>
</dbReference>
<dbReference type="GO" id="GO:0006426">
    <property type="term" value="P:glycyl-tRNA aminoacylation"/>
    <property type="evidence" value="ECO:0007669"/>
    <property type="project" value="UniProtKB-UniRule"/>
</dbReference>
<accession>A0A1L6MWC2</accession>
<dbReference type="OrthoDB" id="9775440at2"/>
<dbReference type="PROSITE" id="PS01088">
    <property type="entry name" value="CAP_1"/>
    <property type="match status" value="1"/>
</dbReference>
<evidence type="ECO:0000256" key="6">
    <source>
        <dbReference type="ARBA" id="ARBA00023146"/>
    </source>
</evidence>
<dbReference type="GO" id="GO:0004820">
    <property type="term" value="F:glycine-tRNA ligase activity"/>
    <property type="evidence" value="ECO:0007669"/>
    <property type="project" value="UniProtKB-UniRule"/>
</dbReference>
<dbReference type="STRING" id="1882918.BCY86_03555"/>
<dbReference type="Proteomes" id="UP000185544">
    <property type="component" value="Chromosome"/>
</dbReference>
<sequence>MYPSLPLLLEIGVEELPASFVEEALAALPALVKKSLEVRRIHHGTIHVFGTPRRLALIVKEVATNQQDIDEEVIGPPATIAYQNGSPTRAAEAFAAKLAIPVASLKISEKTNPQGKTERYVVGHRVQKGQETCLLLQEALTEICTRIPFRKSMRWNAEDIFFGRPVRWLLVRFGKKAIDFQFAGVRSGFFSQGHRFLAPFRIEIKSAETYLDQMREVHVLADPDERRKRIMEQVAIAAAKVGGTPDPDPYLVHENMSLVEEPHVFTGSFDPSFLKLPAVVIRAVARSHQKYFCVQRSETELLPHYIAVVNTANHLDNVHKGNDRVMRALLEDALFFFAEDQKIPLEKRVEKLSHLIFHAHLGTVGEKVSRIENLAAAIASRLGISNELLPLVHRAAHLCKVDLTTLMVGEFPELQGHMGHAYALKTKEHPLVAQAIRDHYRPVHATDQIPQDDTAAILALADRLDTLTGCFAIGLMPTGTADPFALRRTCIAILRILMEKGETQTAYAQLCLRDWIGYAYDQLTGTKLRLSREETIQRVITFALERLHGLLNTPSSHASVVDTVLAGHHFIHGHQASPADFPAYALMKVKQLQQAYTTQATWLDKARLVAKRLNGISKEATPVLHPADLFPAPSSQAIVSLINRLDQVTSRLETPLEVQQAMIFIETLSLQLKEVFVHTLIQDPADPFTSKRLEVLSYGAQCMARLGNFSQLVLPTSASSSDE</sequence>
<keyword evidence="4 8" id="KW-0067">ATP-binding</keyword>
<evidence type="ECO:0000256" key="7">
    <source>
        <dbReference type="ARBA" id="ARBA00047937"/>
    </source>
</evidence>
<dbReference type="PANTHER" id="PTHR30075:SF2">
    <property type="entry name" value="GLYCINE--TRNA LIGASE, CHLOROPLASTIC_MITOCHONDRIAL 2"/>
    <property type="match status" value="1"/>
</dbReference>
<dbReference type="PROSITE" id="PS50861">
    <property type="entry name" value="AA_TRNA_LIGASE_II_GLYAB"/>
    <property type="match status" value="1"/>
</dbReference>
<reference evidence="9 10" key="1">
    <citation type="submission" date="2016-08" db="EMBL/GenBank/DDBJ databases">
        <title>Identification and validation of antigenic proteins from Pajaroellobacter abortibovis using de-novo genome sequence assembly and reverse vaccinology.</title>
        <authorList>
            <person name="Welly B.T."/>
            <person name="Miller M.R."/>
            <person name="Stott J.L."/>
            <person name="Blanchard M.T."/>
            <person name="Islas-Trejo A.D."/>
            <person name="O'Rourke S.M."/>
            <person name="Young A.E."/>
            <person name="Medrano J.F."/>
            <person name="Van Eenennaam A.L."/>
        </authorList>
    </citation>
    <scope>NUCLEOTIDE SEQUENCE [LARGE SCALE GENOMIC DNA]</scope>
    <source>
        <strain evidence="9 10">BTF92-0548A/99-0131</strain>
    </source>
</reference>
<dbReference type="InterPro" id="IPR006194">
    <property type="entry name" value="Gly-tRNA-synth_heterodimer"/>
</dbReference>
<evidence type="ECO:0000313" key="9">
    <source>
        <dbReference type="EMBL" id="APR99853.1"/>
    </source>
</evidence>
<evidence type="ECO:0000313" key="10">
    <source>
        <dbReference type="Proteomes" id="UP000185544"/>
    </source>
</evidence>
<dbReference type="GO" id="GO:0005829">
    <property type="term" value="C:cytosol"/>
    <property type="evidence" value="ECO:0007669"/>
    <property type="project" value="TreeGrafter"/>
</dbReference>
<name>A0A1L6MWC2_9BACT</name>
<dbReference type="PANTHER" id="PTHR30075">
    <property type="entry name" value="GLYCYL-TRNA SYNTHETASE"/>
    <property type="match status" value="1"/>
</dbReference>
<dbReference type="EC" id="6.1.1.14" evidence="8"/>
<keyword evidence="3 8" id="KW-0547">Nucleotide-binding</keyword>
<dbReference type="Pfam" id="PF02092">
    <property type="entry name" value="tRNA_synt_2f"/>
    <property type="match status" value="1"/>
</dbReference>
<gene>
    <name evidence="8" type="primary">glyS</name>
    <name evidence="9" type="ORF">BCY86_03555</name>
</gene>
<dbReference type="AlphaFoldDB" id="A0A1L6MWC2"/>
<keyword evidence="8" id="KW-0963">Cytoplasm</keyword>